<dbReference type="Proteomes" id="UP000061348">
    <property type="component" value="Unassembled WGS sequence"/>
</dbReference>
<proteinExistence type="predicted"/>
<evidence type="ECO:0000313" key="2">
    <source>
        <dbReference type="EMBL" id="KWV86429.1"/>
    </source>
</evidence>
<organism evidence="2 3">
    <name type="scientific">Pseudomonas fluorescens</name>
    <dbReference type="NCBI Taxonomy" id="294"/>
    <lineage>
        <taxon>Bacteria</taxon>
        <taxon>Pseudomonadati</taxon>
        <taxon>Pseudomonadota</taxon>
        <taxon>Gammaproteobacteria</taxon>
        <taxon>Pseudomonadales</taxon>
        <taxon>Pseudomonadaceae</taxon>
        <taxon>Pseudomonas</taxon>
    </lineage>
</organism>
<feature type="region of interest" description="Disordered" evidence="1">
    <location>
        <begin position="21"/>
        <end position="40"/>
    </location>
</feature>
<feature type="compositionally biased region" description="Polar residues" evidence="1">
    <location>
        <begin position="22"/>
        <end position="40"/>
    </location>
</feature>
<sequence length="71" mass="7512">MGVRVRDTTREIRIATARVMANSRNSRPTTSAMNSNGINTAINDSVRDTRVKPICLAPLSAAAIGVSPSSI</sequence>
<comment type="caution">
    <text evidence="2">The sequence shown here is derived from an EMBL/GenBank/DDBJ whole genome shotgun (WGS) entry which is preliminary data.</text>
</comment>
<accession>A0A120G6Y7</accession>
<reference evidence="2 3" key="1">
    <citation type="submission" date="2015-05" db="EMBL/GenBank/DDBJ databases">
        <title>A genomic and transcriptomic approach to investigate the blue pigment phenotype in Pseudomonas fluorescens.</title>
        <authorList>
            <person name="Andreani N.A."/>
            <person name="Cardazzo B."/>
        </authorList>
    </citation>
    <scope>NUCLEOTIDE SEQUENCE [LARGE SCALE GENOMIC DNA]</scope>
    <source>
        <strain evidence="2 3">Ps_22</strain>
    </source>
</reference>
<evidence type="ECO:0000256" key="1">
    <source>
        <dbReference type="SAM" id="MobiDB-lite"/>
    </source>
</evidence>
<protein>
    <submittedName>
        <fullName evidence="2">Uncharacterized protein</fullName>
    </submittedName>
</protein>
<gene>
    <name evidence="2" type="ORF">PFLmoz3_03862</name>
</gene>
<dbReference type="EMBL" id="LCYA01000093">
    <property type="protein sequence ID" value="KWV86429.1"/>
    <property type="molecule type" value="Genomic_DNA"/>
</dbReference>
<name>A0A120G6Y7_PSEFL</name>
<evidence type="ECO:0000313" key="3">
    <source>
        <dbReference type="Proteomes" id="UP000061348"/>
    </source>
</evidence>
<dbReference type="PATRIC" id="fig|294.194.peg.4283"/>
<dbReference type="AlphaFoldDB" id="A0A120G6Y7"/>